<evidence type="ECO:0000256" key="7">
    <source>
        <dbReference type="SAM" id="SignalP"/>
    </source>
</evidence>
<reference evidence="9 10" key="1">
    <citation type="submission" date="2023-04" db="EMBL/GenBank/DDBJ databases">
        <title>Marinoamorphus aggregata gen. nov., sp. Nov., isolate from tissue of brittle star Ophioplocus japonicus.</title>
        <authorList>
            <person name="Kawano K."/>
            <person name="Sawayama S."/>
            <person name="Nakagawa S."/>
        </authorList>
    </citation>
    <scope>NUCLEOTIDE SEQUENCE [LARGE SCALE GENOMIC DNA]</scope>
    <source>
        <strain evidence="9 10">NKW23</strain>
    </source>
</reference>
<feature type="transmembrane region" description="Helical" evidence="6">
    <location>
        <begin position="228"/>
        <end position="246"/>
    </location>
</feature>
<feature type="transmembrane region" description="Helical" evidence="6">
    <location>
        <begin position="650"/>
        <end position="673"/>
    </location>
</feature>
<dbReference type="RefSeq" id="WP_285674212.1">
    <property type="nucleotide sequence ID" value="NZ_BSYI01000048.1"/>
</dbReference>
<accession>A0ABQ6LSF1</accession>
<keyword evidence="3 6" id="KW-0812">Transmembrane</keyword>
<keyword evidence="4 6" id="KW-1133">Transmembrane helix</keyword>
<evidence type="ECO:0000259" key="8">
    <source>
        <dbReference type="Pfam" id="PF03176"/>
    </source>
</evidence>
<protein>
    <submittedName>
        <fullName evidence="9">MMPL family transporter</fullName>
    </submittedName>
</protein>
<feature type="domain" description="Membrane transport protein MMPL" evidence="8">
    <location>
        <begin position="164"/>
        <end position="362"/>
    </location>
</feature>
<evidence type="ECO:0000256" key="1">
    <source>
        <dbReference type="ARBA" id="ARBA00004651"/>
    </source>
</evidence>
<comment type="caution">
    <text evidence="9">The sequence shown here is derived from an EMBL/GenBank/DDBJ whole genome shotgun (WGS) entry which is preliminary data.</text>
</comment>
<evidence type="ECO:0000256" key="3">
    <source>
        <dbReference type="ARBA" id="ARBA00022692"/>
    </source>
</evidence>
<feature type="signal peptide" evidence="7">
    <location>
        <begin position="1"/>
        <end position="15"/>
    </location>
</feature>
<evidence type="ECO:0000256" key="2">
    <source>
        <dbReference type="ARBA" id="ARBA00022475"/>
    </source>
</evidence>
<dbReference type="SUPFAM" id="SSF82866">
    <property type="entry name" value="Multidrug efflux transporter AcrB transmembrane domain"/>
    <property type="match status" value="2"/>
</dbReference>
<feature type="transmembrane region" description="Helical" evidence="6">
    <location>
        <begin position="337"/>
        <end position="361"/>
    </location>
</feature>
<feature type="transmembrane region" description="Helical" evidence="6">
    <location>
        <begin position="685"/>
        <end position="705"/>
    </location>
</feature>
<comment type="subcellular location">
    <subcellularLocation>
        <location evidence="1">Cell membrane</location>
        <topology evidence="1">Multi-pass membrane protein</topology>
    </subcellularLocation>
</comment>
<name>A0ABQ6LSF1_9RHOB</name>
<dbReference type="Pfam" id="PF03176">
    <property type="entry name" value="MMPL"/>
    <property type="match status" value="1"/>
</dbReference>
<dbReference type="InterPro" id="IPR050545">
    <property type="entry name" value="Mycobact_MmpL"/>
</dbReference>
<organism evidence="9 10">
    <name type="scientific">Paralimibaculum aggregatum</name>
    <dbReference type="NCBI Taxonomy" id="3036245"/>
    <lineage>
        <taxon>Bacteria</taxon>
        <taxon>Pseudomonadati</taxon>
        <taxon>Pseudomonadota</taxon>
        <taxon>Alphaproteobacteria</taxon>
        <taxon>Rhodobacterales</taxon>
        <taxon>Paracoccaceae</taxon>
        <taxon>Paralimibaculum</taxon>
    </lineage>
</organism>
<evidence type="ECO:0000256" key="4">
    <source>
        <dbReference type="ARBA" id="ARBA00022989"/>
    </source>
</evidence>
<sequence length="739" mass="74210">MTRWLAGLAVLAALAAGLTQIGLRTDAGSALGGDGPAAALLERPEGRQVTLALIGPDRDARAEAARGIAAALAADPRIAAARTGITPDRPLLDWLWRHRFRLAPPAPEDLAPAALAARLAEARAALTGAQGAVLGDRLLRDPTGSFARLVARLAAAGPGLPSHRGVWQSRDDRAALVFLELAPAPFDVAAMQALADRIRDMAAARGLDARLTGPRIVTAEVSRHVQRASATAVAIALALLLGWLVWTLRSARGVAAVFLPLAIGVASAVLAVAALFGAVHVIALGFGGALTGLAMDYPLHLAQHPGGAAARARRLVRLGAVTTAVAFLALTGSEIEALAQTGVFVATGLTVSALAAGLLAPPAAPRAPQLPLPPRLRLPGRAGLELALIGLGLAVLVQPGAGRERLFELPPETAATLAAFRDMLPLPSARYHIAVAGPDAETVLARGAALLPVLEAARASGDLGGDSALARHLPALGAQAAALAALPEPDALAAAAGAALSAAGMAEGFAGAIAAAYAEALQAPPVTPADLAALPALAPLAAGLETGPGGARERIRLSGPVAPERLRAAIAQAGIAGTRLVDGAAGIAAMLERIRGAVLTWFAVGAAAAFGVLALGLGRWRPALRLARGTGAALGLAAALLWLVSGPPGIFQIVALTLVVGIGIDYGLFLGLARDVAEDSAARRSTGLCASTTLIAFAVMALSPVALLSEIGLAVSIGVGAMLLMHATIPPCRDARPAP</sequence>
<evidence type="ECO:0000313" key="10">
    <source>
        <dbReference type="Proteomes" id="UP001239909"/>
    </source>
</evidence>
<evidence type="ECO:0000256" key="6">
    <source>
        <dbReference type="SAM" id="Phobius"/>
    </source>
</evidence>
<feature type="transmembrane region" description="Helical" evidence="6">
    <location>
        <begin position="598"/>
        <end position="617"/>
    </location>
</feature>
<keyword evidence="5 6" id="KW-0472">Membrane</keyword>
<dbReference type="Proteomes" id="UP001239909">
    <property type="component" value="Unassembled WGS sequence"/>
</dbReference>
<feature type="transmembrane region" description="Helical" evidence="6">
    <location>
        <begin position="711"/>
        <end position="729"/>
    </location>
</feature>
<dbReference type="PANTHER" id="PTHR33406">
    <property type="entry name" value="MEMBRANE PROTEIN MJ1562-RELATED"/>
    <property type="match status" value="1"/>
</dbReference>
<gene>
    <name evidence="9" type="ORF">LNKW23_42180</name>
</gene>
<dbReference type="InterPro" id="IPR004869">
    <property type="entry name" value="MMPL_dom"/>
</dbReference>
<feature type="transmembrane region" description="Helical" evidence="6">
    <location>
        <begin position="626"/>
        <end position="644"/>
    </location>
</feature>
<dbReference type="EMBL" id="BSYI01000048">
    <property type="protein sequence ID" value="GMG85002.1"/>
    <property type="molecule type" value="Genomic_DNA"/>
</dbReference>
<keyword evidence="7" id="KW-0732">Signal</keyword>
<feature type="chain" id="PRO_5046063755" evidence="7">
    <location>
        <begin position="16"/>
        <end position="739"/>
    </location>
</feature>
<feature type="transmembrane region" description="Helical" evidence="6">
    <location>
        <begin position="382"/>
        <end position="401"/>
    </location>
</feature>
<evidence type="ECO:0000313" key="9">
    <source>
        <dbReference type="EMBL" id="GMG85002.1"/>
    </source>
</evidence>
<feature type="transmembrane region" description="Helical" evidence="6">
    <location>
        <begin position="253"/>
        <end position="276"/>
    </location>
</feature>
<feature type="transmembrane region" description="Helical" evidence="6">
    <location>
        <begin position="282"/>
        <end position="302"/>
    </location>
</feature>
<dbReference type="PANTHER" id="PTHR33406:SF13">
    <property type="entry name" value="MEMBRANE PROTEIN YDFJ"/>
    <property type="match status" value="1"/>
</dbReference>
<feature type="transmembrane region" description="Helical" evidence="6">
    <location>
        <begin position="314"/>
        <end position="331"/>
    </location>
</feature>
<keyword evidence="10" id="KW-1185">Reference proteome</keyword>
<proteinExistence type="predicted"/>
<evidence type="ECO:0000256" key="5">
    <source>
        <dbReference type="ARBA" id="ARBA00023136"/>
    </source>
</evidence>
<keyword evidence="2" id="KW-1003">Cell membrane</keyword>